<dbReference type="EMBL" id="AP012057">
    <property type="protein sequence ID" value="BAN01905.1"/>
    <property type="molecule type" value="Genomic_DNA"/>
</dbReference>
<dbReference type="InterPro" id="IPR039424">
    <property type="entry name" value="SBP_5"/>
</dbReference>
<dbReference type="Gene3D" id="3.10.105.10">
    <property type="entry name" value="Dipeptide-binding Protein, Domain 3"/>
    <property type="match status" value="1"/>
</dbReference>
<evidence type="ECO:0000313" key="8">
    <source>
        <dbReference type="Proteomes" id="UP000011863"/>
    </source>
</evidence>
<dbReference type="RefSeq" id="WP_015441152.1">
    <property type="nucleotide sequence ID" value="NC_020520.1"/>
</dbReference>
<evidence type="ECO:0000259" key="6">
    <source>
        <dbReference type="Pfam" id="PF00496"/>
    </source>
</evidence>
<evidence type="ECO:0000256" key="4">
    <source>
        <dbReference type="SAM" id="MobiDB-lite"/>
    </source>
</evidence>
<proteinExistence type="inferred from homology"/>
<dbReference type="PANTHER" id="PTHR30290:SF9">
    <property type="entry name" value="OLIGOPEPTIDE-BINDING PROTEIN APPA"/>
    <property type="match status" value="1"/>
</dbReference>
<evidence type="ECO:0000256" key="2">
    <source>
        <dbReference type="ARBA" id="ARBA00022448"/>
    </source>
</evidence>
<gene>
    <name evidence="7" type="ORF">YM304_15910</name>
</gene>
<dbReference type="AlphaFoldDB" id="A0A6C7E9S7"/>
<keyword evidence="2" id="KW-0813">Transport</keyword>
<reference evidence="7 8" key="1">
    <citation type="journal article" date="2013" name="Int. J. Syst. Evol. Microbiol.">
        <title>Ilumatobacter nonamiense sp. nov. and Ilumatobacter coccineum sp. nov., isolated from seashore sand.</title>
        <authorList>
            <person name="Matsumoto A."/>
            <person name="Kasai H."/>
            <person name="Matsuo Y."/>
            <person name="Shizuri Y."/>
            <person name="Ichikawa N."/>
            <person name="Fujita N."/>
            <person name="Omura S."/>
            <person name="Takahashi Y."/>
        </authorList>
    </citation>
    <scope>NUCLEOTIDE SEQUENCE [LARGE SCALE GENOMIC DNA]</scope>
    <source>
        <strain evidence="8">NBRC 103263 / KCTC 29153 / YM16-304</strain>
    </source>
</reference>
<dbReference type="CDD" id="cd00995">
    <property type="entry name" value="PBP2_NikA_DppA_OppA_like"/>
    <property type="match status" value="1"/>
</dbReference>
<dbReference type="PROSITE" id="PS51257">
    <property type="entry name" value="PROKAR_LIPOPROTEIN"/>
    <property type="match status" value="1"/>
</dbReference>
<organism evidence="7 8">
    <name type="scientific">Ilumatobacter coccineus (strain NBRC 103263 / KCTC 29153 / YM16-304)</name>
    <dbReference type="NCBI Taxonomy" id="1313172"/>
    <lineage>
        <taxon>Bacteria</taxon>
        <taxon>Bacillati</taxon>
        <taxon>Actinomycetota</taxon>
        <taxon>Acidimicrobiia</taxon>
        <taxon>Acidimicrobiales</taxon>
        <taxon>Ilumatobacteraceae</taxon>
        <taxon>Ilumatobacter</taxon>
    </lineage>
</organism>
<evidence type="ECO:0000256" key="5">
    <source>
        <dbReference type="SAM" id="SignalP"/>
    </source>
</evidence>
<comment type="similarity">
    <text evidence="1">Belongs to the bacterial solute-binding protein 5 family.</text>
</comment>
<dbReference type="SUPFAM" id="SSF53850">
    <property type="entry name" value="Periplasmic binding protein-like II"/>
    <property type="match status" value="1"/>
</dbReference>
<feature type="domain" description="Solute-binding protein family 5" evidence="6">
    <location>
        <begin position="137"/>
        <end position="490"/>
    </location>
</feature>
<evidence type="ECO:0000256" key="3">
    <source>
        <dbReference type="ARBA" id="ARBA00022729"/>
    </source>
</evidence>
<dbReference type="Gene3D" id="3.40.190.10">
    <property type="entry name" value="Periplasmic binding protein-like II"/>
    <property type="match status" value="1"/>
</dbReference>
<feature type="region of interest" description="Disordered" evidence="4">
    <location>
        <begin position="24"/>
        <end position="90"/>
    </location>
</feature>
<evidence type="ECO:0000256" key="1">
    <source>
        <dbReference type="ARBA" id="ARBA00005695"/>
    </source>
</evidence>
<accession>A0A6C7E9S7</accession>
<dbReference type="PANTHER" id="PTHR30290">
    <property type="entry name" value="PERIPLASMIC BINDING COMPONENT OF ABC TRANSPORTER"/>
    <property type="match status" value="1"/>
</dbReference>
<dbReference type="InterPro" id="IPR000914">
    <property type="entry name" value="SBP_5_dom"/>
</dbReference>
<dbReference type="OrthoDB" id="5240629at2"/>
<dbReference type="GO" id="GO:1904680">
    <property type="term" value="F:peptide transmembrane transporter activity"/>
    <property type="evidence" value="ECO:0007669"/>
    <property type="project" value="TreeGrafter"/>
</dbReference>
<feature type="signal peptide" evidence="5">
    <location>
        <begin position="1"/>
        <end position="19"/>
    </location>
</feature>
<dbReference type="Proteomes" id="UP000011863">
    <property type="component" value="Chromosome"/>
</dbReference>
<dbReference type="GO" id="GO:0015833">
    <property type="term" value="P:peptide transport"/>
    <property type="evidence" value="ECO:0007669"/>
    <property type="project" value="TreeGrafter"/>
</dbReference>
<name>A0A6C7E9S7_ILUCY</name>
<keyword evidence="8" id="KW-1185">Reference proteome</keyword>
<dbReference type="KEGG" id="aym:YM304_15910"/>
<sequence length="589" mass="64182">MKSSLVRFWALSGSIGLVAAGCAGSDEAPTAEPVSTDVAAPTTEPSTTEPSTTDAPPETTSETSVAPEPEPEPESEPQPEPEIEPELQPVRGGTLTMLLDAETDTWDIPNSNCATSCMTIMKQVADPLLALDEDGALEPFLLESFDVDADFTEWTLTMRDGVVFHDGTPADGAALQRSLTEMANGAVQGQVYVKLLDGTNSIELVDDMTVRVTFREPTASYGHQLTEWTGWLLAPSFWDAPDKASAFPVSTGPFAMTEWTRGERTALAANDEYWRTDAAGEALPYLDEVIFRPVPDVSTRRTIMESGDADVNADSFPENLEFWETDWVDQGNGLAERSPDRDVEFLMFNSSAPPFDDVDVRRGLALCTDRDEYITFRAPGTARADGPFAPGSIGHLDDTGLPDFDAAAGTALFDEIGRPDLLVSVTNVPAQLLTAELFADQWSRNCGLDVGIDAFEQTEFITKALTADYQMLLFRNHGSGNPALETVWWHSRHAEGLATNFGRIIDPEMDRLMEALDATDDVDELDAIAQDVNRLFGAQVYNLWLNTGEWALPYRSGVHGVGEISLESGNTQRGAVGGRVWLHEAWIES</sequence>
<feature type="compositionally biased region" description="Acidic residues" evidence="4">
    <location>
        <begin position="69"/>
        <end position="85"/>
    </location>
</feature>
<feature type="chain" id="PRO_5038990365" evidence="5">
    <location>
        <begin position="20"/>
        <end position="589"/>
    </location>
</feature>
<feature type="compositionally biased region" description="Low complexity" evidence="4">
    <location>
        <begin position="39"/>
        <end position="67"/>
    </location>
</feature>
<keyword evidence="3 5" id="KW-0732">Signal</keyword>
<evidence type="ECO:0000313" key="7">
    <source>
        <dbReference type="EMBL" id="BAN01905.1"/>
    </source>
</evidence>
<dbReference type="Pfam" id="PF00496">
    <property type="entry name" value="SBP_bac_5"/>
    <property type="match status" value="1"/>
</dbReference>
<protein>
    <submittedName>
        <fullName evidence="7">Putative oligopeptide ABC transporter oligopeptide-binding protein</fullName>
    </submittedName>
</protein>